<dbReference type="PROSITE" id="PS52004">
    <property type="entry name" value="KS3_2"/>
    <property type="match status" value="3"/>
</dbReference>
<dbReference type="InterPro" id="IPR001227">
    <property type="entry name" value="Ac_transferase_dom_sf"/>
</dbReference>
<keyword evidence="4" id="KW-0808">Transferase</keyword>
<dbReference type="PROSITE" id="PS00012">
    <property type="entry name" value="PHOSPHOPANTETHEINE"/>
    <property type="match status" value="3"/>
</dbReference>
<dbReference type="InterPro" id="IPR016036">
    <property type="entry name" value="Malonyl_transacylase_ACP-bd"/>
</dbReference>
<evidence type="ECO:0000256" key="3">
    <source>
        <dbReference type="ARBA" id="ARBA00022553"/>
    </source>
</evidence>
<dbReference type="InterPro" id="IPR014030">
    <property type="entry name" value="Ketoacyl_synth_N"/>
</dbReference>
<dbReference type="SUPFAM" id="SSF47336">
    <property type="entry name" value="ACP-like"/>
    <property type="match status" value="3"/>
</dbReference>
<dbReference type="Gene3D" id="1.10.1200.10">
    <property type="entry name" value="ACP-like"/>
    <property type="match status" value="3"/>
</dbReference>
<dbReference type="PANTHER" id="PTHR43775:SF51">
    <property type="entry name" value="INACTIVE PHENOLPHTHIOCEROL SYNTHESIS POLYKETIDE SYNTHASE TYPE I PKS1-RELATED"/>
    <property type="match status" value="1"/>
</dbReference>
<dbReference type="GO" id="GO:0031177">
    <property type="term" value="F:phosphopantetheine binding"/>
    <property type="evidence" value="ECO:0007669"/>
    <property type="project" value="InterPro"/>
</dbReference>
<dbReference type="GO" id="GO:0004312">
    <property type="term" value="F:fatty acid synthase activity"/>
    <property type="evidence" value="ECO:0007669"/>
    <property type="project" value="TreeGrafter"/>
</dbReference>
<dbReference type="SUPFAM" id="SSF55048">
    <property type="entry name" value="Probable ACP-binding domain of malonyl-CoA ACP transacylase"/>
    <property type="match status" value="3"/>
</dbReference>
<feature type="domain" description="Carrier" evidence="10">
    <location>
        <begin position="954"/>
        <end position="1029"/>
    </location>
</feature>
<dbReference type="InterPro" id="IPR014043">
    <property type="entry name" value="Acyl_transferase_dom"/>
</dbReference>
<dbReference type="InterPro" id="IPR057326">
    <property type="entry name" value="KR_dom"/>
</dbReference>
<dbReference type="InterPro" id="IPR036736">
    <property type="entry name" value="ACP-like_sf"/>
</dbReference>
<dbReference type="Gene3D" id="3.40.47.10">
    <property type="match status" value="3"/>
</dbReference>
<feature type="domain" description="Ketosynthase family 3 (KS3)" evidence="11">
    <location>
        <begin position="1049"/>
        <end position="1466"/>
    </location>
</feature>
<dbReference type="PANTHER" id="PTHR43775">
    <property type="entry name" value="FATTY ACID SYNTHASE"/>
    <property type="match status" value="1"/>
</dbReference>
<keyword evidence="7" id="KW-0511">Multifunctional enzyme</keyword>
<dbReference type="Pfam" id="PF02801">
    <property type="entry name" value="Ketoacyl-synt_C"/>
    <property type="match status" value="3"/>
</dbReference>
<dbReference type="SMART" id="SM00827">
    <property type="entry name" value="PKS_AT"/>
    <property type="match status" value="3"/>
</dbReference>
<feature type="domain" description="Ketosynthase family 3 (KS3)" evidence="11">
    <location>
        <begin position="2498"/>
        <end position="2909"/>
    </location>
</feature>
<dbReference type="SUPFAM" id="SSF52151">
    <property type="entry name" value="FabD/lysophospholipase-like"/>
    <property type="match status" value="3"/>
</dbReference>
<evidence type="ECO:0000256" key="1">
    <source>
        <dbReference type="ARBA" id="ARBA00001957"/>
    </source>
</evidence>
<dbReference type="EMBL" id="JAMTCK010000028">
    <property type="protein sequence ID" value="MCP2170273.1"/>
    <property type="molecule type" value="Genomic_DNA"/>
</dbReference>
<name>A0AAE3KPV3_9PSEU</name>
<organism evidence="12 13">
    <name type="scientific">Goodfellowiella coeruleoviolacea</name>
    <dbReference type="NCBI Taxonomy" id="334858"/>
    <lineage>
        <taxon>Bacteria</taxon>
        <taxon>Bacillati</taxon>
        <taxon>Actinomycetota</taxon>
        <taxon>Actinomycetes</taxon>
        <taxon>Pseudonocardiales</taxon>
        <taxon>Pseudonocardiaceae</taxon>
        <taxon>Goodfellowiella</taxon>
    </lineage>
</organism>
<feature type="domain" description="Carrier" evidence="10">
    <location>
        <begin position="2403"/>
        <end position="2478"/>
    </location>
</feature>
<sequence length="3954" mass="413934">MDDRTEPTVGRAPGSPKNTEEELVSYLRRATGDLRRTRQRLAELEAAESEPIAVVAMACRFPGGVASPEDLWNLVDTGRDAVARFPADRGWSERFRPLGGPLDGAAEFDAEFFSLPPREALAMDPQQRVLLETTWEAVERAGIDPARLRGSDTGVFVGMADQRYGPSDEDALDQVRGHVLTGTTTSVASGRVAYTFGFEGPAVTVDTACSSSLVALHLAVRSLRARECSYAFVGGAAILPSTRLFDEFAAQGGLAADGRCKSFAAAADGTGWGEGVAVLLLRRRCDAQRDGQPVLALVRGSAVNQDGTSNGLTAPNGPAQQRLIRTALDDARLSPGQVDAVEAHGTGTRLGDPIEAKALQAAYGDRPEDQPLWLGSVKSNIGHTQAAAGLAGVIKMVLALRHGVLPRTLHVDEPTPAVDWSAGAVRLLTESRPWPNTGRPRRCGVSAFGISGTNAHVVLEQAAEPQPSPRSADPRPDLPLGWLLSAANAGALPAQADRLRQFLEGRDIEPGDVAVSLAHGRARLAHRAVIVGVGRDDLAGGLDKLATSAADPRVVRGRIRPEHRLAVVFTGQGTQRPGMGRQLYHAFPTYAEAFDEVCEHLDPWLGRPLAPLVFDGPQDVLDQTRYTQPAMFALEVALFRLVANAGVRPDVLLGHSVGELAAAHVAGVLSLADACAFVAARGRMMYALPRGGAMLAVNAREAQVGALIAECGAIGHVWVAAVNGPHSVVVSGVREHVAGVARACAERAHRTRWLPVSHAFHSGLVEPVLDELRAVAAGLRFAPPRIPVVSTVTGSELTADQACSPEYWVRQARDTVRFADGIQRLAELGTTAYLELGPDGTLTAVARECLGDSGRTDTEPTVTHALHRDRAEPVAVLTALAELYVRGVAVDWTSVMAGRGVAGAELPTYAFQRQRYWLPPTPGAEPPRVHRPPTATTARPSAGLAALEPAELEPRLLELITTHTAVVLGHTSAEAFEQDRAFRELGFDSLSAVRLRDALVEETGLALPTTVVFDHPTPVALARFLRQAVLGGADTPTTATARSRRDTSADPVVLVGVACRFPGGITDPDGLWRLVSSGQEAIGPFPTDRGWDLGALRARGLPTAGGFLADVAGFDADFFGIAPREALAMDPQQRHLLEVSWEAVENAGIVPAALRGSRTGVFAGVAGSDYQALLTTVPDVEGHLLTGTAPSVLSGRVAYALGLEGPAITVDTACSSALVALHLATGSLRSGECDLALVGGVTLMCTPTAFAEFARQGGLAPDGRCKPFADAADGTAWSEGVGVVVLERRSDALRHGHRVLATILGSAVNQDGASNGLTAPNGPSQQRVIRAALADAGLLPSDVDHVEAHGTGTRLGDPIEAQAVQAVYGDRPADRPLWLGSVKSNLGHASAAAGIAGLIKTVLAMSHGVLPETLHVDTPTTHADWSAGTVRLLTEARAWPAHDRPRRAGVSGFGMSGTNAHVIVEQGPPAPEAEPVSGEPELVRPWVLSAKTPEALRAQAGRLTALTAPVADVERALLARSVFEHRAVVLGAAREEFTAGLRAVADGVPGRRVVVGRAAAPDREPVWLFSGHGGMWLGMATELLETSPVFASRWAECASAIGSCVDWSLTDIAGTPEAERVDVSQVLLFAVQVSLAEVWRSYGVRPAAVVGHSVGEVAAACVAGALSLDDAARVITARARALAKLAGRGGMAAVALPPVPAERWLRRWDTLTIGAVNGTSSVAVTGELAALDDMLAEAARQGIVASRVSIGYAAHSPQVEDVHDELVAELASIRPVAATIPFYSTVTGDRFDTTGLDARYWYRNARDTVLLAPVVTALAEQGHRVFVELGPHPVLAVPVARTVEAAGADPVVVGSLRRDDGGLARVLTSLAELWVSGVDVRWPVPTGAGVASVPGYPFQHRRFWPEPVSRDPDRYRVRWRALPDWDTGETGAAPTTGTWLVVATERQRDDRTVAAIVQALGDGAVAVFVDGAGDLVERVRGVGDGISGVLSLVGMDRTPHPAHAEVPAGLALTLALVRALGEVGVTAPLWCATRGAVGVPGDAGPADPGQAAVWALGRTAALEHPDRWGGLVDLPEQVSGQVIDQLARVLGGERREDQVALRADSVFGRRVVRVPAGGEPWRPRGTVLVTGGTGALAAHVARWLGRNGAEHVVLVGRRGADAPGVEDVVADLAAHGARATVATCDLTDRTAVAALVQNIESDGELIRAVVHAAGAGVLRSLADASVADLAYCLSAKVAGIENLEAALTPEHLDRVVYFSSITAVWGAGEHGPYAAANAVLDARAERRSADGVPTCSVNWGPWSGAGMADDPRYATLPARGIRMLDPLDAVARMADALGAPGASVVVADVDWPRFATVYTAARDSRLFDEIAEVGAAREDRGKDHPDVAPGGWRADLDSTRRSRALRDLVREEVAVVLGHGGPEEVDLARPFTDAGFDSLMALELRDRLRTATGLSLPASLVFDHPSVSALAEFLDQRMHGESGQRETTTTRGSTVDADDPVVIVAMACRLPGGIDDPDGLWEALCAGADMISEPPADRGWPSEPGYLGGFLADAGHFDPAFFGIAPREAMAMDPQQRLLLESAWEVLERGRIDPVSLRGSRTGVYLGLSDQAQIGRLLRSGAEYLGYLATGGTSSVASGRIAYSLGLAGPALSVDTACSSSLVALHLAARALRAGECDLAIAGGVTVMSEPTAILALGTQDGLAEDGRCKSFAAAADGTSLAEGVALVLVERMSDAQRLGHPVLAVLCGTATNQDGASNGLTAPNGTAQQQVIRQALADAGLRPSDVDYVEAHGSGTRLGDPIEAQAIEATYGDRSGGAPLLLGSLKSNVGHTQAAAGVAGVIKTVLAMRHGMLPMTLHVDEPTPHVAWSGGVELVTEPTPWPRTGRPRRAAVSSFGISGTNAHVVLGEAAAETSADTSPGANAPVGCERGLVPVIVSARDEAALRAQAARLSDLDGEAVRDVAYSLATTRAVLAKSAVFVARGVDELRAGLDLANAVIEEPTDGGLAFLFSGQGAQRHGMGRSLYAAFPVFASAFDDAVEAVAGHVDPYLRRPLREVLCAEDDPELINQTGYAQSGLFAVEVALFRLLEHWSIRPDFLLGHSIGELAAAHVAGVWSLADAGRVVGARARLMQALPSGGMLAVAVPEDTAVQRLSGLTDRVGIAAVNGPASVVLSGDGEVLERLAAGFVDDGVRVRRLTVSHAFHSPLVEPMLAEFGAVLRDVRCHQPALPVVSGLTGKPADLGEPDYWVRQARREVRFADAVATLVAEGTRTMVEIGPDAVLTAAAQELLADTPAVCVPTARRDQDEVSTVLTAAGRLHVRHRCVDWRAFFADAKQIDLPTYAFQREYYWLGDPGADHPVAVAGAAPAELYVPGWEPVTAEPTPPAGDWSVLGDPVLAEALGATACSDLDALRQGTSFVLLPVAAAPGPLPDGARHVTLRVLDVVQRFLTAAHLADARLVVVTRGAASEPVSAAAWGLLRSAQLEHPGRVVLVDLGDGEPGQLTDAVGSALVAGESQVALVGGKPQVPRLTTLTTHIGRPAARPPVAGTVLVTGATGRLGREVARHLVTAHGVRNLLLISRRGGQDDLSDELIQLGAHTADVVACDVADRSSLAELIAGLRRPLTAVVHAAGVVDDAVITSLSAAHVNNVFRSKVDGAVNLHELTADLNLSRFVLFSSATGTLGNVGQGGYAAANAFLDALASHRRALGLPATAVGWGPWRTGGMTSALAEVDRRRLAQSGVVPLSTREGLRLFDAAWNGDEAVVLPLRLNPSVLQAREQPLPPALRDLAGSRTDQTPFAQRLAAMAGEERSRALLDVVRGKVAAVLGHASRNHIDPDAPFATMGFDSLTAVELRNALAASVGVRLPAALVFDHPTPAALAGYLESAVASDGPGPQLPVLAQLDQLEAAVAALDRDGPLRTQVVDRLRALVAAWSTGTDERFFEFLRTEFGTR</sequence>
<dbReference type="Gene3D" id="3.40.366.10">
    <property type="entry name" value="Malonyl-Coenzyme A Acyl Carrier Protein, domain 2"/>
    <property type="match status" value="3"/>
</dbReference>
<dbReference type="Pfam" id="PF00109">
    <property type="entry name" value="ketoacyl-synt"/>
    <property type="match status" value="3"/>
</dbReference>
<dbReference type="GO" id="GO:0033068">
    <property type="term" value="P:macrolide biosynthetic process"/>
    <property type="evidence" value="ECO:0007669"/>
    <property type="project" value="UniProtKB-ARBA"/>
</dbReference>
<dbReference type="InterPro" id="IPR014031">
    <property type="entry name" value="Ketoacyl_synth_C"/>
</dbReference>
<evidence type="ECO:0000256" key="7">
    <source>
        <dbReference type="ARBA" id="ARBA00023268"/>
    </source>
</evidence>
<evidence type="ECO:0000313" key="12">
    <source>
        <dbReference type="EMBL" id="MCP2170273.1"/>
    </source>
</evidence>
<evidence type="ECO:0000256" key="4">
    <source>
        <dbReference type="ARBA" id="ARBA00022679"/>
    </source>
</evidence>
<dbReference type="InterPro" id="IPR015083">
    <property type="entry name" value="NorB/c/GfsB-D-like_docking"/>
</dbReference>
<evidence type="ECO:0000256" key="2">
    <source>
        <dbReference type="ARBA" id="ARBA00022450"/>
    </source>
</evidence>
<dbReference type="InterPro" id="IPR009081">
    <property type="entry name" value="PP-bd_ACP"/>
</dbReference>
<dbReference type="Gene3D" id="3.40.50.720">
    <property type="entry name" value="NAD(P)-binding Rossmann-like Domain"/>
    <property type="match status" value="2"/>
</dbReference>
<dbReference type="Proteomes" id="UP001206128">
    <property type="component" value="Unassembled WGS sequence"/>
</dbReference>
<dbReference type="CDD" id="cd08952">
    <property type="entry name" value="KR_1_SDR_x"/>
    <property type="match status" value="1"/>
</dbReference>
<dbReference type="CDD" id="cd08956">
    <property type="entry name" value="KR_3_FAS_SDR_x"/>
    <property type="match status" value="1"/>
</dbReference>
<dbReference type="InterPro" id="IPR020841">
    <property type="entry name" value="PKS_Beta-ketoAc_synthase_dom"/>
</dbReference>
<dbReference type="InterPro" id="IPR016035">
    <property type="entry name" value="Acyl_Trfase/lysoPLipase"/>
</dbReference>
<dbReference type="SMART" id="SM00822">
    <property type="entry name" value="PKS_KR"/>
    <property type="match status" value="2"/>
</dbReference>
<evidence type="ECO:0000256" key="5">
    <source>
        <dbReference type="ARBA" id="ARBA00022737"/>
    </source>
</evidence>
<dbReference type="SUPFAM" id="SSF53901">
    <property type="entry name" value="Thiolase-like"/>
    <property type="match status" value="3"/>
</dbReference>
<reference evidence="12" key="1">
    <citation type="submission" date="2022-06" db="EMBL/GenBank/DDBJ databases">
        <title>Genomic Encyclopedia of Archaeal and Bacterial Type Strains, Phase II (KMG-II): from individual species to whole genera.</title>
        <authorList>
            <person name="Goeker M."/>
        </authorList>
    </citation>
    <scope>NUCLEOTIDE SEQUENCE</scope>
    <source>
        <strain evidence="12">DSM 43935</strain>
    </source>
</reference>
<accession>A0AAE3KPV3</accession>
<dbReference type="InterPro" id="IPR032821">
    <property type="entry name" value="PKS_assoc"/>
</dbReference>
<feature type="region of interest" description="Disordered" evidence="9">
    <location>
        <begin position="922"/>
        <end position="941"/>
    </location>
</feature>
<dbReference type="PROSITE" id="PS50075">
    <property type="entry name" value="CARRIER"/>
    <property type="match status" value="3"/>
</dbReference>
<dbReference type="InterPro" id="IPR018201">
    <property type="entry name" value="Ketoacyl_synth_AS"/>
</dbReference>
<evidence type="ECO:0000313" key="13">
    <source>
        <dbReference type="Proteomes" id="UP001206128"/>
    </source>
</evidence>
<dbReference type="FunFam" id="1.10.1200.10:FF:000007">
    <property type="entry name" value="Probable polyketide synthase pks17"/>
    <property type="match status" value="2"/>
</dbReference>
<evidence type="ECO:0000259" key="11">
    <source>
        <dbReference type="PROSITE" id="PS52004"/>
    </source>
</evidence>
<protein>
    <submittedName>
        <fullName evidence="12">Erythronolide synthase</fullName>
    </submittedName>
</protein>
<feature type="domain" description="Carrier" evidence="10">
    <location>
        <begin position="3814"/>
        <end position="3889"/>
    </location>
</feature>
<dbReference type="InterPro" id="IPR013968">
    <property type="entry name" value="PKS_KR"/>
</dbReference>
<keyword evidence="2" id="KW-0596">Phosphopantetheine</keyword>
<dbReference type="InterPro" id="IPR020806">
    <property type="entry name" value="PKS_PP-bd"/>
</dbReference>
<dbReference type="Pfam" id="PF08990">
    <property type="entry name" value="Docking"/>
    <property type="match status" value="1"/>
</dbReference>
<dbReference type="Gene3D" id="3.30.70.3290">
    <property type="match status" value="3"/>
</dbReference>
<keyword evidence="6" id="KW-0045">Antibiotic biosynthesis</keyword>
<dbReference type="SUPFAM" id="SSF51735">
    <property type="entry name" value="NAD(P)-binding Rossmann-fold domains"/>
    <property type="match status" value="4"/>
</dbReference>
<keyword evidence="5" id="KW-0677">Repeat</keyword>
<dbReference type="Pfam" id="PF08659">
    <property type="entry name" value="KR"/>
    <property type="match status" value="2"/>
</dbReference>
<evidence type="ECO:0000259" key="10">
    <source>
        <dbReference type="PROSITE" id="PS50075"/>
    </source>
</evidence>
<dbReference type="Pfam" id="PF00550">
    <property type="entry name" value="PP-binding"/>
    <property type="match status" value="3"/>
</dbReference>
<dbReference type="GO" id="GO:0006633">
    <property type="term" value="P:fatty acid biosynthetic process"/>
    <property type="evidence" value="ECO:0007669"/>
    <property type="project" value="InterPro"/>
</dbReference>
<feature type="domain" description="Ketosynthase family 3 (KS3)" evidence="11">
    <location>
        <begin position="49"/>
        <end position="461"/>
    </location>
</feature>
<gene>
    <name evidence="12" type="ORF">LX83_007164</name>
</gene>
<dbReference type="GO" id="GO:0004315">
    <property type="term" value="F:3-oxoacyl-[acyl-carrier-protein] synthase activity"/>
    <property type="evidence" value="ECO:0007669"/>
    <property type="project" value="InterPro"/>
</dbReference>
<dbReference type="FunFam" id="3.40.47.10:FF:000019">
    <property type="entry name" value="Polyketide synthase type I"/>
    <property type="match status" value="3"/>
</dbReference>
<evidence type="ECO:0000256" key="6">
    <source>
        <dbReference type="ARBA" id="ARBA00023194"/>
    </source>
</evidence>
<feature type="region of interest" description="Disordered" evidence="9">
    <location>
        <begin position="1"/>
        <end position="22"/>
    </location>
</feature>
<dbReference type="InterPro" id="IPR016039">
    <property type="entry name" value="Thiolase-like"/>
</dbReference>
<dbReference type="SMART" id="SM00825">
    <property type="entry name" value="PKS_KS"/>
    <property type="match status" value="3"/>
</dbReference>
<dbReference type="Pfam" id="PF16197">
    <property type="entry name" value="KAsynt_C_assoc"/>
    <property type="match status" value="3"/>
</dbReference>
<dbReference type="InterPro" id="IPR036291">
    <property type="entry name" value="NAD(P)-bd_dom_sf"/>
</dbReference>
<dbReference type="RefSeq" id="WP_253780352.1">
    <property type="nucleotide sequence ID" value="NZ_JAMTCK010000028.1"/>
</dbReference>
<dbReference type="SMART" id="SM00823">
    <property type="entry name" value="PKS_PP"/>
    <property type="match status" value="3"/>
</dbReference>
<dbReference type="InterPro" id="IPR050091">
    <property type="entry name" value="PKS_NRPS_Biosynth_Enz"/>
</dbReference>
<evidence type="ECO:0000256" key="8">
    <source>
        <dbReference type="ARBA" id="ARBA00023315"/>
    </source>
</evidence>
<keyword evidence="8" id="KW-0012">Acyltransferase</keyword>
<comment type="cofactor">
    <cofactor evidence="1">
        <name>pantetheine 4'-phosphate</name>
        <dbReference type="ChEBI" id="CHEBI:47942"/>
    </cofactor>
</comment>
<keyword evidence="3" id="KW-0597">Phosphoprotein</keyword>
<dbReference type="InterPro" id="IPR006162">
    <property type="entry name" value="Ppantetheine_attach_site"/>
</dbReference>
<dbReference type="Pfam" id="PF00698">
    <property type="entry name" value="Acyl_transf_1"/>
    <property type="match status" value="3"/>
</dbReference>
<dbReference type="SMART" id="SM01294">
    <property type="entry name" value="PKS_PP_betabranch"/>
    <property type="match status" value="3"/>
</dbReference>
<comment type="caution">
    <text evidence="12">The sequence shown here is derived from an EMBL/GenBank/DDBJ whole genome shotgun (WGS) entry which is preliminary data.</text>
</comment>
<evidence type="ECO:0000256" key="9">
    <source>
        <dbReference type="SAM" id="MobiDB-lite"/>
    </source>
</evidence>
<keyword evidence="13" id="KW-1185">Reference proteome</keyword>
<dbReference type="CDD" id="cd00833">
    <property type="entry name" value="PKS"/>
    <property type="match status" value="3"/>
</dbReference>
<proteinExistence type="predicted"/>
<dbReference type="PROSITE" id="PS00606">
    <property type="entry name" value="KS3_1"/>
    <property type="match status" value="3"/>
</dbReference>